<feature type="chain" id="PRO_5012467277" description="Tandem-95 repeat protein" evidence="1">
    <location>
        <begin position="24"/>
        <end position="2255"/>
    </location>
</feature>
<evidence type="ECO:0000313" key="2">
    <source>
        <dbReference type="EMBL" id="OTI63343.1"/>
    </source>
</evidence>
<dbReference type="Proteomes" id="UP000194857">
    <property type="component" value="Unassembled WGS sequence"/>
</dbReference>
<evidence type="ECO:0000313" key="3">
    <source>
        <dbReference type="Proteomes" id="UP000194857"/>
    </source>
</evidence>
<evidence type="ECO:0008006" key="4">
    <source>
        <dbReference type="Google" id="ProtNLM"/>
    </source>
</evidence>
<dbReference type="RefSeq" id="WP_086250779.1">
    <property type="nucleotide sequence ID" value="NZ_NFFZ01000004.1"/>
</dbReference>
<dbReference type="Pfam" id="PF17963">
    <property type="entry name" value="Big_9"/>
    <property type="match status" value="6"/>
</dbReference>
<proteinExistence type="predicted"/>
<sequence>MKPLLTLVMAALTLPLGANSALAACTEQVVQFSVSPANAYADQTISVSYQANRTDCSNAGGFTYPITIGGSSSAELGQCKGNRTKDSVQCSGEFPIPEGFTGAMVVQVNGQSAKINVAKVNTAPIAQPQTVSTSENTPLDIELQATDPEGDELVSYQLLKMPYPQDGDISLTGSTVTFAPAKDWNGKAEFTFRVQDSSGNWSQEAGVTVLVGAANSAPKITSKTYVGVEDNPLPIVPVVTDPDGDTEFTFALTGDPAEHGQVTVTQAGVSYVPNEDWSGEDSFWLTATDSDGAVSEPALIKVQIQPENDAPVLTPIAFSVVEDESGSAPIAFLDVDGDGPYVFSVVGQPAVSKGVCSVSGSVLQFTPAKDWVGTTTCSLVGMDAGGARSKPVDATITVTNVNDAPAVADVTATLSQGETRTLALTLTDPDAGDSHVVRLVGAADPNFAEVSVVGKSVKVVLAPQFSGSQTIQVVAEDAQGAVSAPATLYLTVLPVNKPPVVKPVSLQAALDTPVTVKLAASDPNKDAPLSFALTQNTTSDKGSFSLSGADLTFTPKTGFVGTAVAKVTATDPGGAVSAEATVTVQVTADQVVATDPDIGDTHSIIIVSQPPANVGTVTATGMKVTFEPVQGYFGSATFTYKVRDADGLETDVVTGEIEVEKYNYAPTSVGGSAAVLEGETVASIPLTVVDPNPYDQGQHAFSLPVQSINGFAQVVGNQLSYQAPVGFTGSVVFDVVATDPGGLSVKGKVTVQVNQKNYAPSSVSLDMSTAEGVPVTGVPVVVDRNPQDTHTFKVLSQPSGGVVEVVAGGIKFTPQAGWTGRAIFDIEATDPSGASVSGKGFVTVSASNAAPTRIEGHIRVPENTPSSPYYPIVSDPNPYDKGRHVFEIVSSGQHGTASVIGNKIVYTPVDQFVGADTIRVKATDAGGLAIEGDISVEVYAVNQPPATAVLRIYAEEGIPSEATLPVIDDVNTWDIFTYEVVTQPKHGQVVVTEQGYVYTPNEGYYGNDTFNFRVVDAGGEYIEEAAIVSVALHNYAPTAITPNEISFVEGVGTEERLSATDRNRWASFTFAVEEQPAHGSIWFDKNKLVYRTDGKVETTAKIRVTDQEGLFFIGTITLKPKPVSEVIKDLPVVDVDGAVRTPGITQPMRRLDGTPGFMLYDEEALNSLGSDVVAVLQEGSEKPVVLGGRELAPGEGMQFPVEFFSGAALGTSIAAVEAETEGTAKVLLVRADFTGNVYSVPVEFWKLHGQISLTQPTIIQALQRTRAQFMPESADCTQTVKIAEAAKGNAYDKPICLLEFVQQLDQSKNLSSDSTLALDGTSSTVGVKKIVAKAYIVDAAQQRYDLGTYEVPVTVVSGVGAVTLAPKDPFTTAFYKIEDRVIELSQTAGPACDLTTVERRAQTSAASYSSKPMCLVEWTDIPVGLSVRANWEKPYLMGISQFLGQNKAAWTISVFDPAGAKVPSGTGEFSFESIEPPAVEITYSSKKKVTDGLYAASITGDNIGDALIKSVRGQLKLRHNLDRGKVAEETVAPSYAATNTIYRRIYSEAFSSLWDRRTIFVDAGYSLLSGSEVHSEVQLLSVPEESIMPIIDNENGKILSTETLEVGVTMGDAYVDSRAYDQAVMGSWQVRLVTKPKWDTTEPLTDWEDTDGSGHAAFEIPMSLASAQSMRIYAEARIVSPVPEYQVVRTSPKPLSITILNGAALDGSVRALRLTGEAPFRVTLFADVTNRAWTKDLGAVKWEMSTDGGPFVELPNTSKTPQRMAMTLPKGLYKVRAQLTNKNSGALSMTDEVEIVAYNVPKALLKGPGNTFVKSTATFKVRQPDSLPIDLGAVEVQWSLDRGVTWTSGEDTFSVTRDVEKREYVYVRLKYKDAPVEDPRVWKTIRSGVAFRKVRPPRVQIIGTRRPELGVETVWIANMLMPYPNMDLTMDGEFIDFDGEGTIPGTEMRYTPTDADLDREKPQLAYRAWINGYRDQGGEGITQQRITFWLYDWPEWSIQPTYSAEYAPADLTLRIRNIGQFKAVEGVYYDWELPEMPGYDVVKDDNSQLRILAIKDPNTYPFKVHVYDARGNYSLVERDMTFKEPPPWQVLLDYSGNNEAERAPLSILVRPKISGGHPKDVITDMKYSLNGQTIETGGSRYARALLPTEGSYDIKLEIATRMSKAAEGEVSIDVHENKKPTCDLEVKEGGSAWTATAKCKDEDGRIARHNWFINDQKQGLGGSVITISKRTYTEPPRIELFATDDSGEDSEAVIW</sequence>
<dbReference type="EMBL" id="NFFZ01000004">
    <property type="protein sequence ID" value="OTI63343.1"/>
    <property type="molecule type" value="Genomic_DNA"/>
</dbReference>
<feature type="signal peptide" evidence="1">
    <location>
        <begin position="1"/>
        <end position="23"/>
    </location>
</feature>
<accession>A0A241XS68</accession>
<dbReference type="Gene3D" id="2.60.40.3440">
    <property type="match status" value="6"/>
</dbReference>
<protein>
    <recommendedName>
        <fullName evidence="4">Tandem-95 repeat protein</fullName>
    </recommendedName>
</protein>
<organism evidence="2 3">
    <name type="scientific">Pseudomonas aeruginosa</name>
    <dbReference type="NCBI Taxonomy" id="287"/>
    <lineage>
        <taxon>Bacteria</taxon>
        <taxon>Pseudomonadati</taxon>
        <taxon>Pseudomonadota</taxon>
        <taxon>Gammaproteobacteria</taxon>
        <taxon>Pseudomonadales</taxon>
        <taxon>Pseudomonadaceae</taxon>
        <taxon>Pseudomonas</taxon>
    </lineage>
</organism>
<dbReference type="NCBIfam" id="NF012211">
    <property type="entry name" value="tand_rpt_95"/>
    <property type="match status" value="4"/>
</dbReference>
<comment type="caution">
    <text evidence="2">The sequence shown here is derived from an EMBL/GenBank/DDBJ whole genome shotgun (WGS) entry which is preliminary data.</text>
</comment>
<keyword evidence="1" id="KW-0732">Signal</keyword>
<reference evidence="2 3" key="1">
    <citation type="submission" date="2017-05" db="EMBL/GenBank/DDBJ databases">
        <authorList>
            <person name="Song R."/>
            <person name="Chenine A.L."/>
            <person name="Ruprecht R.M."/>
        </authorList>
    </citation>
    <scope>NUCLEOTIDE SEQUENCE [LARGE SCALE GENOMIC DNA]</scope>
    <source>
        <strain evidence="2 3">S567_C10_BS</strain>
    </source>
</reference>
<dbReference type="PROSITE" id="PS51257">
    <property type="entry name" value="PROKAR_LIPOPROTEIN"/>
    <property type="match status" value="1"/>
</dbReference>
<name>A0A241XS68_PSEAI</name>
<gene>
    <name evidence="2" type="ORF">CAZ10_10985</name>
</gene>
<evidence type="ECO:0000256" key="1">
    <source>
        <dbReference type="SAM" id="SignalP"/>
    </source>
</evidence>